<reference evidence="3" key="1">
    <citation type="submission" date="2020-06" db="EMBL/GenBank/DDBJ databases">
        <title>Paenibacillus sp. nov., isolated from soil.</title>
        <authorList>
            <person name="Seo Y.L."/>
        </authorList>
    </citation>
    <scope>NUCLEOTIDE SEQUENCE [LARGE SCALE GENOMIC DNA]</scope>
    <source>
        <strain evidence="3">JW14</strain>
    </source>
</reference>
<evidence type="ECO:0000313" key="4">
    <source>
        <dbReference type="Proteomes" id="UP000564806"/>
    </source>
</evidence>
<proteinExistence type="predicted"/>
<dbReference type="AlphaFoldDB" id="A0A850EMH5"/>
<dbReference type="PANTHER" id="PTHR43646">
    <property type="entry name" value="GLYCOSYLTRANSFERASE"/>
    <property type="match status" value="1"/>
</dbReference>
<dbReference type="RefSeq" id="WP_175370386.1">
    <property type="nucleotide sequence ID" value="NZ_JABWCS010000192.1"/>
</dbReference>
<feature type="transmembrane region" description="Helical" evidence="1">
    <location>
        <begin position="286"/>
        <end position="303"/>
    </location>
</feature>
<evidence type="ECO:0000313" key="3">
    <source>
        <dbReference type="EMBL" id="NUU59762.1"/>
    </source>
</evidence>
<organism evidence="3 4">
    <name type="scientific">Paenibacillus agri</name>
    <dbReference type="NCBI Taxonomy" id="2744309"/>
    <lineage>
        <taxon>Bacteria</taxon>
        <taxon>Bacillati</taxon>
        <taxon>Bacillota</taxon>
        <taxon>Bacilli</taxon>
        <taxon>Bacillales</taxon>
        <taxon>Paenibacillaceae</taxon>
        <taxon>Paenibacillus</taxon>
    </lineage>
</organism>
<dbReference type="CDD" id="cd00761">
    <property type="entry name" value="Glyco_tranf_GTA_type"/>
    <property type="match status" value="1"/>
</dbReference>
<dbReference type="Proteomes" id="UP000564806">
    <property type="component" value="Unassembled WGS sequence"/>
</dbReference>
<keyword evidence="1" id="KW-1133">Transmembrane helix</keyword>
<dbReference type="Gene3D" id="3.90.550.10">
    <property type="entry name" value="Spore Coat Polysaccharide Biosynthesis Protein SpsA, Chain A"/>
    <property type="match status" value="1"/>
</dbReference>
<feature type="domain" description="Glycosyltransferase 2-like" evidence="2">
    <location>
        <begin position="52"/>
        <end position="215"/>
    </location>
</feature>
<evidence type="ECO:0000256" key="1">
    <source>
        <dbReference type="SAM" id="Phobius"/>
    </source>
</evidence>
<accession>A0A850EMH5</accession>
<dbReference type="SUPFAM" id="SSF53448">
    <property type="entry name" value="Nucleotide-diphospho-sugar transferases"/>
    <property type="match status" value="1"/>
</dbReference>
<feature type="transmembrane region" description="Helical" evidence="1">
    <location>
        <begin position="345"/>
        <end position="366"/>
    </location>
</feature>
<protein>
    <submittedName>
        <fullName evidence="3">Glycosyltransferase</fullName>
    </submittedName>
</protein>
<keyword evidence="4" id="KW-1185">Reference proteome</keyword>
<evidence type="ECO:0000259" key="2">
    <source>
        <dbReference type="Pfam" id="PF00535"/>
    </source>
</evidence>
<keyword evidence="3" id="KW-0808">Transferase</keyword>
<dbReference type="Pfam" id="PF00535">
    <property type="entry name" value="Glycos_transf_2"/>
    <property type="match status" value="1"/>
</dbReference>
<feature type="transmembrane region" description="Helical" evidence="1">
    <location>
        <begin position="309"/>
        <end position="333"/>
    </location>
</feature>
<name>A0A850EMH5_9BACL</name>
<keyword evidence="1" id="KW-0472">Membrane</keyword>
<keyword evidence="1" id="KW-0812">Transmembrane</keyword>
<dbReference type="EMBL" id="JABWCS010000192">
    <property type="protein sequence ID" value="NUU59762.1"/>
    <property type="molecule type" value="Genomic_DNA"/>
</dbReference>
<comment type="caution">
    <text evidence="3">The sequence shown here is derived from an EMBL/GenBank/DDBJ whole genome shotgun (WGS) entry which is preliminary data.</text>
</comment>
<dbReference type="PANTHER" id="PTHR43646:SF3">
    <property type="entry name" value="SLR1566 PROTEIN"/>
    <property type="match status" value="1"/>
</dbReference>
<dbReference type="InterPro" id="IPR029044">
    <property type="entry name" value="Nucleotide-diphossugar_trans"/>
</dbReference>
<sequence length="383" mass="41925">MIQFLQLLMAILVFQGIFAVWNISRFPKLGVTTRNIRSRQRSNYKAQGLELSILIPARDEATNIGPCLESVLNCGLPPDTEILVLDDSSTDGTADVARDAGQGRVRVLAGQPLPSGWLGKSHACAQLAEAARGEWLLFLDADIRLRPGALMAALTTARGQGCGLITGFPRQTTVSWLERLIVPLMNFTILCHLPLPLVRGSGDPRFVAAHGGFMLIHRETYGDAGGHAGIRTELVDDMALARAVKRSGNPVTLTDITDYTDMRMYHNAREVWNGYRKNIYDGLGRRPLLLLAILVFYILLYVMPPVMLVFAIAEGCGTAMLWSAGGMMTGMAIKRVSDGSGKQPSWLCLLMPVSILCLVGISIASWRGSLPGRGYEWKGRRYP</sequence>
<dbReference type="GO" id="GO:0016740">
    <property type="term" value="F:transferase activity"/>
    <property type="evidence" value="ECO:0007669"/>
    <property type="project" value="UniProtKB-KW"/>
</dbReference>
<dbReference type="InterPro" id="IPR001173">
    <property type="entry name" value="Glyco_trans_2-like"/>
</dbReference>
<gene>
    <name evidence="3" type="ORF">HPT30_05260</name>
</gene>